<gene>
    <name evidence="12" type="ORF">SAMN05216550_12296</name>
</gene>
<dbReference type="GO" id="GO:0006355">
    <property type="term" value="P:regulation of DNA-templated transcription"/>
    <property type="evidence" value="ECO:0007669"/>
    <property type="project" value="InterPro"/>
</dbReference>
<dbReference type="GO" id="GO:0005829">
    <property type="term" value="C:cytosol"/>
    <property type="evidence" value="ECO:0007669"/>
    <property type="project" value="TreeGrafter"/>
</dbReference>
<evidence type="ECO:0000256" key="9">
    <source>
        <dbReference type="PROSITE-ProRule" id="PRU01091"/>
    </source>
</evidence>
<dbReference type="PROSITE" id="PS51755">
    <property type="entry name" value="OMPR_PHOB"/>
    <property type="match status" value="1"/>
</dbReference>
<evidence type="ECO:0000256" key="5">
    <source>
        <dbReference type="ARBA" id="ARBA00023015"/>
    </source>
</evidence>
<dbReference type="GO" id="GO:0000156">
    <property type="term" value="F:phosphorelay response regulator activity"/>
    <property type="evidence" value="ECO:0007669"/>
    <property type="project" value="TreeGrafter"/>
</dbReference>
<dbReference type="GeneID" id="61306352"/>
<protein>
    <submittedName>
        <fullName evidence="12">Two-component system, OmpR family, response regulator</fullName>
    </submittedName>
</protein>
<dbReference type="EMBL" id="FNZM01000022">
    <property type="protein sequence ID" value="SEK12678.1"/>
    <property type="molecule type" value="Genomic_DNA"/>
</dbReference>
<accession>A0AAQ1JXK6</accession>
<keyword evidence="4" id="KW-0902">Two-component regulatory system</keyword>
<dbReference type="Pfam" id="PF00486">
    <property type="entry name" value="Trans_reg_C"/>
    <property type="match status" value="1"/>
</dbReference>
<dbReference type="PROSITE" id="PS50110">
    <property type="entry name" value="RESPONSE_REGULATORY"/>
    <property type="match status" value="1"/>
</dbReference>
<evidence type="ECO:0000256" key="6">
    <source>
        <dbReference type="ARBA" id="ARBA00023125"/>
    </source>
</evidence>
<dbReference type="SUPFAM" id="SSF52172">
    <property type="entry name" value="CheY-like"/>
    <property type="match status" value="1"/>
</dbReference>
<evidence type="ECO:0000256" key="3">
    <source>
        <dbReference type="ARBA" id="ARBA00022553"/>
    </source>
</evidence>
<evidence type="ECO:0000256" key="1">
    <source>
        <dbReference type="ARBA" id="ARBA00004496"/>
    </source>
</evidence>
<evidence type="ECO:0000256" key="8">
    <source>
        <dbReference type="PROSITE-ProRule" id="PRU00169"/>
    </source>
</evidence>
<keyword evidence="3 8" id="KW-0597">Phosphoprotein</keyword>
<feature type="domain" description="OmpR/PhoB-type" evidence="11">
    <location>
        <begin position="143"/>
        <end position="243"/>
    </location>
</feature>
<feature type="DNA-binding region" description="OmpR/PhoB-type" evidence="9">
    <location>
        <begin position="143"/>
        <end position="243"/>
    </location>
</feature>
<dbReference type="Pfam" id="PF00072">
    <property type="entry name" value="Response_reg"/>
    <property type="match status" value="1"/>
</dbReference>
<dbReference type="Gene3D" id="6.10.250.690">
    <property type="match status" value="1"/>
</dbReference>
<dbReference type="GO" id="GO:0000976">
    <property type="term" value="F:transcription cis-regulatory region binding"/>
    <property type="evidence" value="ECO:0007669"/>
    <property type="project" value="TreeGrafter"/>
</dbReference>
<sequence>MFSDTHQTPGHILIVDDDGALRERIATYLQARGMRVSQLSRARDLRARLSQSEPDLVVLDTRLPDADGLALCGELRANRRFHALPIVLLSTRHGVEDRIVGLEMGADDYLAKPLATRELFMRIRAILRRARLPPPGLAVAHMPSVLRFGEWRLDTLARHLVDESGATVALSSAEYRLLRVLLDYPNRVLTRDQLLDLTQGREADLLDRSIDLLVSRVRQRLRDGVRQGRYIKTIRNEGYLFSATVVEATGPCASACCAAA</sequence>
<keyword evidence="6 9" id="KW-0238">DNA-binding</keyword>
<dbReference type="PANTHER" id="PTHR48111:SF4">
    <property type="entry name" value="DNA-BINDING DUAL TRANSCRIPTIONAL REGULATOR OMPR"/>
    <property type="match status" value="1"/>
</dbReference>
<dbReference type="Gene3D" id="1.10.10.10">
    <property type="entry name" value="Winged helix-like DNA-binding domain superfamily/Winged helix DNA-binding domain"/>
    <property type="match status" value="1"/>
</dbReference>
<organism evidence="12 13">
    <name type="scientific">Paraburkholderia tropica</name>
    <dbReference type="NCBI Taxonomy" id="92647"/>
    <lineage>
        <taxon>Bacteria</taxon>
        <taxon>Pseudomonadati</taxon>
        <taxon>Pseudomonadota</taxon>
        <taxon>Betaproteobacteria</taxon>
        <taxon>Burkholderiales</taxon>
        <taxon>Burkholderiaceae</taxon>
        <taxon>Paraburkholderia</taxon>
    </lineage>
</organism>
<dbReference type="PANTHER" id="PTHR48111">
    <property type="entry name" value="REGULATOR OF RPOS"/>
    <property type="match status" value="1"/>
</dbReference>
<dbReference type="SMART" id="SM00862">
    <property type="entry name" value="Trans_reg_C"/>
    <property type="match status" value="1"/>
</dbReference>
<dbReference type="InterPro" id="IPR011006">
    <property type="entry name" value="CheY-like_superfamily"/>
</dbReference>
<keyword evidence="5" id="KW-0805">Transcription regulation</keyword>
<evidence type="ECO:0000259" key="10">
    <source>
        <dbReference type="PROSITE" id="PS50110"/>
    </source>
</evidence>
<keyword evidence="7" id="KW-0804">Transcription</keyword>
<dbReference type="CDD" id="cd17574">
    <property type="entry name" value="REC_OmpR"/>
    <property type="match status" value="1"/>
</dbReference>
<dbReference type="InterPro" id="IPR001789">
    <property type="entry name" value="Sig_transdc_resp-reg_receiver"/>
</dbReference>
<evidence type="ECO:0000256" key="2">
    <source>
        <dbReference type="ARBA" id="ARBA00022490"/>
    </source>
</evidence>
<feature type="domain" description="Response regulatory" evidence="10">
    <location>
        <begin position="11"/>
        <end position="127"/>
    </location>
</feature>
<dbReference type="InterPro" id="IPR016032">
    <property type="entry name" value="Sig_transdc_resp-reg_C-effctor"/>
</dbReference>
<proteinExistence type="predicted"/>
<dbReference type="CDD" id="cd00383">
    <property type="entry name" value="trans_reg_C"/>
    <property type="match status" value="1"/>
</dbReference>
<evidence type="ECO:0000313" key="12">
    <source>
        <dbReference type="EMBL" id="SEK12678.1"/>
    </source>
</evidence>
<dbReference type="Proteomes" id="UP000183529">
    <property type="component" value="Unassembled WGS sequence"/>
</dbReference>
<evidence type="ECO:0000256" key="4">
    <source>
        <dbReference type="ARBA" id="ARBA00023012"/>
    </source>
</evidence>
<comment type="subcellular location">
    <subcellularLocation>
        <location evidence="1">Cytoplasm</location>
    </subcellularLocation>
</comment>
<keyword evidence="2" id="KW-0963">Cytoplasm</keyword>
<feature type="modified residue" description="4-aspartylphosphate" evidence="8">
    <location>
        <position position="60"/>
    </location>
</feature>
<dbReference type="GO" id="GO:0032993">
    <property type="term" value="C:protein-DNA complex"/>
    <property type="evidence" value="ECO:0007669"/>
    <property type="project" value="TreeGrafter"/>
</dbReference>
<dbReference type="SUPFAM" id="SSF46894">
    <property type="entry name" value="C-terminal effector domain of the bipartite response regulators"/>
    <property type="match status" value="1"/>
</dbReference>
<dbReference type="InterPro" id="IPR039420">
    <property type="entry name" value="WalR-like"/>
</dbReference>
<reference evidence="12 13" key="1">
    <citation type="submission" date="2016-10" db="EMBL/GenBank/DDBJ databases">
        <authorList>
            <person name="Varghese N."/>
            <person name="Submissions S."/>
        </authorList>
    </citation>
    <scope>NUCLEOTIDE SEQUENCE [LARGE SCALE GENOMIC DNA]</scope>
    <source>
        <strain evidence="12 13">LMG 22274</strain>
    </source>
</reference>
<dbReference type="Gene3D" id="3.40.50.2300">
    <property type="match status" value="1"/>
</dbReference>
<evidence type="ECO:0000313" key="13">
    <source>
        <dbReference type="Proteomes" id="UP000183529"/>
    </source>
</evidence>
<evidence type="ECO:0000256" key="7">
    <source>
        <dbReference type="ARBA" id="ARBA00023163"/>
    </source>
</evidence>
<dbReference type="RefSeq" id="WP_074986944.1">
    <property type="nucleotide sequence ID" value="NZ_CADFGN010000001.1"/>
</dbReference>
<dbReference type="SMART" id="SM00448">
    <property type="entry name" value="REC"/>
    <property type="match status" value="1"/>
</dbReference>
<evidence type="ECO:0000259" key="11">
    <source>
        <dbReference type="PROSITE" id="PS51755"/>
    </source>
</evidence>
<dbReference type="AlphaFoldDB" id="A0AAQ1JXK6"/>
<dbReference type="InterPro" id="IPR001867">
    <property type="entry name" value="OmpR/PhoB-type_DNA-bd"/>
</dbReference>
<name>A0AAQ1JXK6_9BURK</name>
<dbReference type="InterPro" id="IPR036388">
    <property type="entry name" value="WH-like_DNA-bd_sf"/>
</dbReference>
<comment type="caution">
    <text evidence="12">The sequence shown here is derived from an EMBL/GenBank/DDBJ whole genome shotgun (WGS) entry which is preliminary data.</text>
</comment>
<dbReference type="FunFam" id="1.10.10.10:FF:000099">
    <property type="entry name" value="Two-component system response regulator TorR"/>
    <property type="match status" value="1"/>
</dbReference>